<organism evidence="1 2">
    <name type="scientific">Cirrhinus molitorella</name>
    <name type="common">mud carp</name>
    <dbReference type="NCBI Taxonomy" id="172907"/>
    <lineage>
        <taxon>Eukaryota</taxon>
        <taxon>Metazoa</taxon>
        <taxon>Chordata</taxon>
        <taxon>Craniata</taxon>
        <taxon>Vertebrata</taxon>
        <taxon>Euteleostomi</taxon>
        <taxon>Actinopterygii</taxon>
        <taxon>Neopterygii</taxon>
        <taxon>Teleostei</taxon>
        <taxon>Ostariophysi</taxon>
        <taxon>Cypriniformes</taxon>
        <taxon>Cyprinidae</taxon>
        <taxon>Labeoninae</taxon>
        <taxon>Labeonini</taxon>
        <taxon>Cirrhinus</taxon>
    </lineage>
</organism>
<dbReference type="EMBL" id="JAYMGO010000019">
    <property type="protein sequence ID" value="KAL1255715.1"/>
    <property type="molecule type" value="Genomic_DNA"/>
</dbReference>
<comment type="caution">
    <text evidence="1">The sequence shown here is derived from an EMBL/GenBank/DDBJ whole genome shotgun (WGS) entry which is preliminary data.</text>
</comment>
<accession>A0ABR3LTS5</accession>
<gene>
    <name evidence="1" type="ORF">QQF64_013776</name>
</gene>
<evidence type="ECO:0000313" key="2">
    <source>
        <dbReference type="Proteomes" id="UP001558613"/>
    </source>
</evidence>
<reference evidence="1 2" key="1">
    <citation type="submission" date="2023-09" db="EMBL/GenBank/DDBJ databases">
        <authorList>
            <person name="Wang M."/>
        </authorList>
    </citation>
    <scope>NUCLEOTIDE SEQUENCE [LARGE SCALE GENOMIC DNA]</scope>
    <source>
        <strain evidence="1">GT-2023</strain>
        <tissue evidence="1">Liver</tissue>
    </source>
</reference>
<keyword evidence="2" id="KW-1185">Reference proteome</keyword>
<proteinExistence type="predicted"/>
<name>A0ABR3LTS5_9TELE</name>
<sequence length="68" mass="7545">MSCLSSPGGQFTWRTGSAHMLCHGTVCHVIIPLHGDQATNNLDLSSQLTYRQGGGWREENEPEKEMDE</sequence>
<dbReference type="Proteomes" id="UP001558613">
    <property type="component" value="Unassembled WGS sequence"/>
</dbReference>
<evidence type="ECO:0000313" key="1">
    <source>
        <dbReference type="EMBL" id="KAL1255715.1"/>
    </source>
</evidence>
<protein>
    <submittedName>
        <fullName evidence="1">Uncharacterized protein</fullName>
    </submittedName>
</protein>